<protein>
    <submittedName>
        <fullName evidence="9">Acetylornithine deacetylase</fullName>
        <ecNumber evidence="9">3.5.1.16</ecNumber>
    </submittedName>
</protein>
<dbReference type="EC" id="3.5.1.16" evidence="9"/>
<reference evidence="10" key="1">
    <citation type="submission" date="2018-06" db="EMBL/GenBank/DDBJ databases">
        <authorList>
            <person name="Khan S.A."/>
        </authorList>
    </citation>
    <scope>NUCLEOTIDE SEQUENCE [LARGE SCALE GENOMIC DNA]</scope>
    <source>
        <strain evidence="10">DB-1506</strain>
    </source>
</reference>
<comment type="cofactor">
    <cofactor evidence="1">
        <name>Co(2+)</name>
        <dbReference type="ChEBI" id="CHEBI:48828"/>
    </cofactor>
</comment>
<proteinExistence type="inferred from homology"/>
<comment type="caution">
    <text evidence="9">The sequence shown here is derived from an EMBL/GenBank/DDBJ whole genome shotgun (WGS) entry which is preliminary data.</text>
</comment>
<dbReference type="GO" id="GO:0046872">
    <property type="term" value="F:metal ion binding"/>
    <property type="evidence" value="ECO:0007669"/>
    <property type="project" value="UniProtKB-KW"/>
</dbReference>
<comment type="similarity">
    <text evidence="3">Belongs to the peptidase M20A family.</text>
</comment>
<evidence type="ECO:0000313" key="10">
    <source>
        <dbReference type="Proteomes" id="UP000249065"/>
    </source>
</evidence>
<dbReference type="Proteomes" id="UP000249065">
    <property type="component" value="Unassembled WGS sequence"/>
</dbReference>
<dbReference type="SUPFAM" id="SSF53187">
    <property type="entry name" value="Zn-dependent exopeptidases"/>
    <property type="match status" value="1"/>
</dbReference>
<feature type="domain" description="Peptidase M20 dimerisation" evidence="8">
    <location>
        <begin position="205"/>
        <end position="318"/>
    </location>
</feature>
<keyword evidence="10" id="KW-1185">Reference proteome</keyword>
<dbReference type="InterPro" id="IPR011650">
    <property type="entry name" value="Peptidase_M20_dimer"/>
</dbReference>
<dbReference type="InterPro" id="IPR036264">
    <property type="entry name" value="Bact_exopeptidase_dim_dom"/>
</dbReference>
<dbReference type="InterPro" id="IPR010182">
    <property type="entry name" value="ArgE/DapE"/>
</dbReference>
<keyword evidence="4" id="KW-0479">Metal-binding</keyword>
<dbReference type="GO" id="GO:0008777">
    <property type="term" value="F:acetylornithine deacetylase activity"/>
    <property type="evidence" value="ECO:0007669"/>
    <property type="project" value="UniProtKB-EC"/>
</dbReference>
<dbReference type="Gene3D" id="3.40.630.10">
    <property type="entry name" value="Zn peptidases"/>
    <property type="match status" value="1"/>
</dbReference>
<dbReference type="InterPro" id="IPR033687">
    <property type="entry name" value="YodQ-like"/>
</dbReference>
<name>A0A327M7C9_9PROT</name>
<sequence length="432" mass="45954">MPDAALLARLAEAVEANFDKEVAFLADLVRFPSTRGNEAPLQDWMARQMAARGYGVDRYTLAEVPLPAHPKASPMVDVGPQNSVQVVATHRAANPTGRSLILQGHIDVVPEGPAEMWTYPPYGATIRDGWMYGRGAHDMKSGVAAMVFAMDALKAAGLAPAADVHVQTVTEEESTGNGALSTLVRGYRAEAALITEPTGGTITRAHTGTLWFRIKVRGVPVHVMEAQVGTNAILSAYHLIQALQAHTAAQNEAAKADPWYAAIESPLKFNPGIIRGGDWASSTPAWCEVDCRIGLLPGTEVAEAQAGVERCIAAAAKGDNFLANNPPVVEWHGFLADGYVLEPGSEAEAVLAAAHEQVFGRAMEARVSTAVNDTRFYGRYFGIPGLCYGPKGEGAHAFDERTNLEQLKKTTLSIAAFIADWCGTRPLAASGG</sequence>
<dbReference type="AlphaFoldDB" id="A0A327M7C9"/>
<dbReference type="CDD" id="cd03895">
    <property type="entry name" value="M20_ArgE_DapE-like"/>
    <property type="match status" value="1"/>
</dbReference>
<keyword evidence="7" id="KW-0170">Cobalt</keyword>
<comment type="cofactor">
    <cofactor evidence="2">
        <name>Zn(2+)</name>
        <dbReference type="ChEBI" id="CHEBI:29105"/>
    </cofactor>
</comment>
<evidence type="ECO:0000259" key="8">
    <source>
        <dbReference type="Pfam" id="PF07687"/>
    </source>
</evidence>
<evidence type="ECO:0000256" key="7">
    <source>
        <dbReference type="ARBA" id="ARBA00023285"/>
    </source>
</evidence>
<keyword evidence="6" id="KW-0862">Zinc</keyword>
<evidence type="ECO:0000313" key="9">
    <source>
        <dbReference type="EMBL" id="RAI55978.1"/>
    </source>
</evidence>
<dbReference type="InterPro" id="IPR002933">
    <property type="entry name" value="Peptidase_M20"/>
</dbReference>
<dbReference type="NCBIfam" id="TIGR01910">
    <property type="entry name" value="DapE-ArgE"/>
    <property type="match status" value="1"/>
</dbReference>
<evidence type="ECO:0000256" key="6">
    <source>
        <dbReference type="ARBA" id="ARBA00022833"/>
    </source>
</evidence>
<evidence type="ECO:0000256" key="1">
    <source>
        <dbReference type="ARBA" id="ARBA00001941"/>
    </source>
</evidence>
<dbReference type="Pfam" id="PF01546">
    <property type="entry name" value="Peptidase_M20"/>
    <property type="match status" value="1"/>
</dbReference>
<evidence type="ECO:0000256" key="5">
    <source>
        <dbReference type="ARBA" id="ARBA00022801"/>
    </source>
</evidence>
<organism evidence="9 10">
    <name type="scientific">Roseicella frigidaeris</name>
    <dbReference type="NCBI Taxonomy" id="2230885"/>
    <lineage>
        <taxon>Bacteria</taxon>
        <taxon>Pseudomonadati</taxon>
        <taxon>Pseudomonadota</taxon>
        <taxon>Alphaproteobacteria</taxon>
        <taxon>Acetobacterales</taxon>
        <taxon>Roseomonadaceae</taxon>
        <taxon>Roseicella</taxon>
    </lineage>
</organism>
<dbReference type="Pfam" id="PF07687">
    <property type="entry name" value="M20_dimer"/>
    <property type="match status" value="1"/>
</dbReference>
<dbReference type="RefSeq" id="WP_111472290.1">
    <property type="nucleotide sequence ID" value="NZ_QLIX01000029.1"/>
</dbReference>
<dbReference type="PANTHER" id="PTHR43808:SF25">
    <property type="entry name" value="PEPTIDASE M20 DIMERISATION DOMAIN-CONTAINING PROTEIN"/>
    <property type="match status" value="1"/>
</dbReference>
<accession>A0A327M7C9</accession>
<keyword evidence="5 9" id="KW-0378">Hydrolase</keyword>
<dbReference type="OrthoDB" id="9809784at2"/>
<dbReference type="SUPFAM" id="SSF55031">
    <property type="entry name" value="Bacterial exopeptidase dimerisation domain"/>
    <property type="match status" value="1"/>
</dbReference>
<evidence type="ECO:0000256" key="2">
    <source>
        <dbReference type="ARBA" id="ARBA00001947"/>
    </source>
</evidence>
<evidence type="ECO:0000256" key="4">
    <source>
        <dbReference type="ARBA" id="ARBA00022723"/>
    </source>
</evidence>
<dbReference type="NCBIfam" id="NF005306">
    <property type="entry name" value="PRK06837.1"/>
    <property type="match status" value="1"/>
</dbReference>
<dbReference type="EMBL" id="QLIX01000029">
    <property type="protein sequence ID" value="RAI55978.1"/>
    <property type="molecule type" value="Genomic_DNA"/>
</dbReference>
<dbReference type="InterPro" id="IPR050072">
    <property type="entry name" value="Peptidase_M20A"/>
</dbReference>
<evidence type="ECO:0000256" key="3">
    <source>
        <dbReference type="ARBA" id="ARBA00006247"/>
    </source>
</evidence>
<dbReference type="PANTHER" id="PTHR43808">
    <property type="entry name" value="ACETYLORNITHINE DEACETYLASE"/>
    <property type="match status" value="1"/>
</dbReference>
<gene>
    <name evidence="9" type="ORF">DOO78_23295</name>
</gene>
<dbReference type="Gene3D" id="3.30.70.360">
    <property type="match status" value="1"/>
</dbReference>